<protein>
    <submittedName>
        <fullName evidence="1">Uncharacterized protein</fullName>
    </submittedName>
</protein>
<reference evidence="1 2" key="1">
    <citation type="submission" date="2020-08" db="EMBL/GenBank/DDBJ databases">
        <title>Genomic Encyclopedia of Type Strains, Phase III (KMG-III): the genomes of soil and plant-associated and newly described type strains.</title>
        <authorList>
            <person name="Whitman W."/>
        </authorList>
    </citation>
    <scope>NUCLEOTIDE SEQUENCE [LARGE SCALE GENOMIC DNA]</scope>
    <source>
        <strain evidence="1 2">CECT 5831</strain>
    </source>
</reference>
<name>A0A839U064_9BACL</name>
<organism evidence="1 2">
    <name type="scientific">Paenibacillus rhizosphaerae</name>
    <dbReference type="NCBI Taxonomy" id="297318"/>
    <lineage>
        <taxon>Bacteria</taxon>
        <taxon>Bacillati</taxon>
        <taxon>Bacillota</taxon>
        <taxon>Bacilli</taxon>
        <taxon>Bacillales</taxon>
        <taxon>Paenibacillaceae</taxon>
        <taxon>Paenibacillus</taxon>
    </lineage>
</organism>
<dbReference type="RefSeq" id="WP_183587639.1">
    <property type="nucleotide sequence ID" value="NZ_JACHXJ010000012.1"/>
</dbReference>
<dbReference type="EMBL" id="JACHXJ010000012">
    <property type="protein sequence ID" value="MBB3132101.1"/>
    <property type="molecule type" value="Genomic_DNA"/>
</dbReference>
<gene>
    <name evidence="1" type="ORF">FHS19_006828</name>
</gene>
<evidence type="ECO:0000313" key="2">
    <source>
        <dbReference type="Proteomes" id="UP000517523"/>
    </source>
</evidence>
<dbReference type="Proteomes" id="UP000517523">
    <property type="component" value="Unassembled WGS sequence"/>
</dbReference>
<evidence type="ECO:0000313" key="1">
    <source>
        <dbReference type="EMBL" id="MBB3132101.1"/>
    </source>
</evidence>
<accession>A0A839U064</accession>
<sequence>MSLISTFNYGNKKYAVGEERFSVLDSDGNELVTYRYEETYGASAVQGNNGYFDCTISLFKDNSVIIKLPDTPEGNQFYLEYRKQKDKFN</sequence>
<proteinExistence type="predicted"/>
<comment type="caution">
    <text evidence="1">The sequence shown here is derived from an EMBL/GenBank/DDBJ whole genome shotgun (WGS) entry which is preliminary data.</text>
</comment>
<dbReference type="AlphaFoldDB" id="A0A839U064"/>